<sequence length="275" mass="30849">TFLVIMMDATKNASQQSDDPDQYQYGTCGLSYGTTDEMPDHCRTRNSIPCTFVETQRALNGAVRCFAYDSTGMNLNDLSKLLHHIQRDLTQLLKTIASTGHHKVGMVIMAECGNMDQQGDILELLEMPIRSGPCIELVDSNVMETLQTLFISIGNILEDLRDNGAHFDTIQRFVSIRLECARCKPLDGKCNLLSDALIQAQNELKGITESVVNEHPTDSEMNDHMHEQKCHVCEKPFASRREHGDDGFDDTDDDTDTDTDEPEAESIVMDRCRIT</sequence>
<accession>A0A553NDY2</accession>
<dbReference type="AlphaFoldDB" id="A0A553NDY2"/>
<gene>
    <name evidence="2" type="ORF">TCAL_15242</name>
</gene>
<evidence type="ECO:0000256" key="1">
    <source>
        <dbReference type="SAM" id="MobiDB-lite"/>
    </source>
</evidence>
<protein>
    <submittedName>
        <fullName evidence="2">Uncharacterized protein</fullName>
    </submittedName>
</protein>
<evidence type="ECO:0000313" key="2">
    <source>
        <dbReference type="EMBL" id="TRY63662.1"/>
    </source>
</evidence>
<feature type="non-terminal residue" evidence="2">
    <location>
        <position position="1"/>
    </location>
</feature>
<feature type="non-terminal residue" evidence="2">
    <location>
        <position position="275"/>
    </location>
</feature>
<organism evidence="2 3">
    <name type="scientific">Tigriopus californicus</name>
    <name type="common">Marine copepod</name>
    <dbReference type="NCBI Taxonomy" id="6832"/>
    <lineage>
        <taxon>Eukaryota</taxon>
        <taxon>Metazoa</taxon>
        <taxon>Ecdysozoa</taxon>
        <taxon>Arthropoda</taxon>
        <taxon>Crustacea</taxon>
        <taxon>Multicrustacea</taxon>
        <taxon>Hexanauplia</taxon>
        <taxon>Copepoda</taxon>
        <taxon>Harpacticoida</taxon>
        <taxon>Harpacticidae</taxon>
        <taxon>Tigriopus</taxon>
    </lineage>
</organism>
<dbReference type="EMBL" id="VCGU01000458">
    <property type="protein sequence ID" value="TRY63662.1"/>
    <property type="molecule type" value="Genomic_DNA"/>
</dbReference>
<keyword evidence="3" id="KW-1185">Reference proteome</keyword>
<proteinExistence type="predicted"/>
<dbReference type="Proteomes" id="UP000318571">
    <property type="component" value="Chromosome 10"/>
</dbReference>
<feature type="region of interest" description="Disordered" evidence="1">
    <location>
        <begin position="239"/>
        <end position="275"/>
    </location>
</feature>
<reference evidence="2 3" key="1">
    <citation type="journal article" date="2018" name="Nat. Ecol. Evol.">
        <title>Genomic signatures of mitonuclear coevolution across populations of Tigriopus californicus.</title>
        <authorList>
            <person name="Barreto F.S."/>
            <person name="Watson E.T."/>
            <person name="Lima T.G."/>
            <person name="Willett C.S."/>
            <person name="Edmands S."/>
            <person name="Li W."/>
            <person name="Burton R.S."/>
        </authorList>
    </citation>
    <scope>NUCLEOTIDE SEQUENCE [LARGE SCALE GENOMIC DNA]</scope>
    <source>
        <strain evidence="2 3">San Diego</strain>
    </source>
</reference>
<evidence type="ECO:0000313" key="3">
    <source>
        <dbReference type="Proteomes" id="UP000318571"/>
    </source>
</evidence>
<name>A0A553NDY2_TIGCA</name>
<feature type="compositionally biased region" description="Acidic residues" evidence="1">
    <location>
        <begin position="247"/>
        <end position="264"/>
    </location>
</feature>
<comment type="caution">
    <text evidence="2">The sequence shown here is derived from an EMBL/GenBank/DDBJ whole genome shotgun (WGS) entry which is preliminary data.</text>
</comment>